<dbReference type="SUPFAM" id="SSF52540">
    <property type="entry name" value="P-loop containing nucleoside triphosphate hydrolases"/>
    <property type="match status" value="1"/>
</dbReference>
<reference evidence="1 2" key="1">
    <citation type="submission" date="2018-06" db="EMBL/GenBank/DDBJ databases">
        <title>Genomic Encyclopedia of Type Strains, Phase IV (KMG-IV): sequencing the most valuable type-strain genomes for metagenomic binning, comparative biology and taxonomic classification.</title>
        <authorList>
            <person name="Goeker M."/>
        </authorList>
    </citation>
    <scope>NUCLEOTIDE SEQUENCE [LARGE SCALE GENOMIC DNA]</scope>
    <source>
        <strain evidence="1 2">DSM 15140</strain>
    </source>
</reference>
<dbReference type="InterPro" id="IPR027417">
    <property type="entry name" value="P-loop_NTPase"/>
</dbReference>
<dbReference type="InterPro" id="IPR052922">
    <property type="entry name" value="Cytidylate_Kinase-2"/>
</dbReference>
<keyword evidence="1" id="KW-0418">Kinase</keyword>
<dbReference type="GO" id="GO:0016301">
    <property type="term" value="F:kinase activity"/>
    <property type="evidence" value="ECO:0007669"/>
    <property type="project" value="UniProtKB-KW"/>
</dbReference>
<dbReference type="AlphaFoldDB" id="A0A366E7G1"/>
<proteinExistence type="predicted"/>
<dbReference type="Gene3D" id="3.40.50.300">
    <property type="entry name" value="P-loop containing nucleotide triphosphate hydrolases"/>
    <property type="match status" value="1"/>
</dbReference>
<evidence type="ECO:0000313" key="1">
    <source>
        <dbReference type="EMBL" id="RBO98330.1"/>
    </source>
</evidence>
<dbReference type="Proteomes" id="UP000252254">
    <property type="component" value="Unassembled WGS sequence"/>
</dbReference>
<dbReference type="PANTHER" id="PTHR37816:SF3">
    <property type="entry name" value="MODULATES DNA TOPOLOGY"/>
    <property type="match status" value="1"/>
</dbReference>
<protein>
    <submittedName>
        <fullName evidence="1">Adenylate kinase family enzyme</fullName>
    </submittedName>
</protein>
<accession>A0A366E7G1</accession>
<keyword evidence="2" id="KW-1185">Reference proteome</keyword>
<dbReference type="STRING" id="200904.GCA_900168775_01121"/>
<dbReference type="OrthoDB" id="1201990at2"/>
<keyword evidence="1" id="KW-0808">Transferase</keyword>
<gene>
    <name evidence="1" type="ORF">DES48_105182</name>
</gene>
<dbReference type="NCBIfam" id="NF005994">
    <property type="entry name" value="PRK08118.1"/>
    <property type="match status" value="1"/>
</dbReference>
<name>A0A366E7G1_9BACI</name>
<comment type="caution">
    <text evidence="1">The sequence shown here is derived from an EMBL/GenBank/DDBJ whole genome shotgun (WGS) entry which is preliminary data.</text>
</comment>
<organism evidence="1 2">
    <name type="scientific">Paraliobacillus ryukyuensis</name>
    <dbReference type="NCBI Taxonomy" id="200904"/>
    <lineage>
        <taxon>Bacteria</taxon>
        <taxon>Bacillati</taxon>
        <taxon>Bacillota</taxon>
        <taxon>Bacilli</taxon>
        <taxon>Bacillales</taxon>
        <taxon>Bacillaceae</taxon>
        <taxon>Paraliobacillus</taxon>
    </lineage>
</organism>
<dbReference type="EMBL" id="QNRI01000005">
    <property type="protein sequence ID" value="RBO98330.1"/>
    <property type="molecule type" value="Genomic_DNA"/>
</dbReference>
<dbReference type="PANTHER" id="PTHR37816">
    <property type="entry name" value="YALI0E33011P"/>
    <property type="match status" value="1"/>
</dbReference>
<evidence type="ECO:0000313" key="2">
    <source>
        <dbReference type="Proteomes" id="UP000252254"/>
    </source>
</evidence>
<dbReference type="RefSeq" id="WP_113868758.1">
    <property type="nucleotide sequence ID" value="NZ_BAABQN010000005.1"/>
</dbReference>
<sequence>MKKIIIVGSGGAGKSTLAQQLGDKLHIPVHHLDSYFWKPNWVSISREELVDIQLGLMQQDSWIVDGNYSGTLDLRLKQADTVIFLNYPTWRCLYGIVKRRIQYHNKTRPDMGEGCTEKLDMEFFKWVARFQKDKAPKLKRKIKAASHINYIELNSPKQTHNFLQHV</sequence>